<dbReference type="EMBL" id="CM055764">
    <property type="protein sequence ID" value="KAJ7985006.1"/>
    <property type="molecule type" value="Genomic_DNA"/>
</dbReference>
<comment type="caution">
    <text evidence="1">The sequence shown here is derived from an EMBL/GenBank/DDBJ whole genome shotgun (WGS) entry which is preliminary data.</text>
</comment>
<proteinExistence type="predicted"/>
<name>A0ACC2F0Z2_DALPE</name>
<organism evidence="1 2">
    <name type="scientific">Dallia pectoralis</name>
    <name type="common">Alaska blackfish</name>
    <dbReference type="NCBI Taxonomy" id="75939"/>
    <lineage>
        <taxon>Eukaryota</taxon>
        <taxon>Metazoa</taxon>
        <taxon>Chordata</taxon>
        <taxon>Craniata</taxon>
        <taxon>Vertebrata</taxon>
        <taxon>Euteleostomi</taxon>
        <taxon>Actinopterygii</taxon>
        <taxon>Neopterygii</taxon>
        <taxon>Teleostei</taxon>
        <taxon>Protacanthopterygii</taxon>
        <taxon>Esociformes</taxon>
        <taxon>Umbridae</taxon>
        <taxon>Dallia</taxon>
    </lineage>
</organism>
<dbReference type="Proteomes" id="UP001157502">
    <property type="component" value="Chromosome 37"/>
</dbReference>
<reference evidence="1" key="1">
    <citation type="submission" date="2021-05" db="EMBL/GenBank/DDBJ databases">
        <authorList>
            <person name="Pan Q."/>
            <person name="Jouanno E."/>
            <person name="Zahm M."/>
            <person name="Klopp C."/>
            <person name="Cabau C."/>
            <person name="Louis A."/>
            <person name="Berthelot C."/>
            <person name="Parey E."/>
            <person name="Roest Crollius H."/>
            <person name="Montfort J."/>
            <person name="Robinson-Rechavi M."/>
            <person name="Bouchez O."/>
            <person name="Lampietro C."/>
            <person name="Lopez Roques C."/>
            <person name="Donnadieu C."/>
            <person name="Postlethwait J."/>
            <person name="Bobe J."/>
            <person name="Dillon D."/>
            <person name="Chandos A."/>
            <person name="von Hippel F."/>
            <person name="Guiguen Y."/>
        </authorList>
    </citation>
    <scope>NUCLEOTIDE SEQUENCE</scope>
    <source>
        <strain evidence="1">YG-Jan2019</strain>
    </source>
</reference>
<protein>
    <submittedName>
        <fullName evidence="1">Uncharacterized protein</fullName>
    </submittedName>
</protein>
<sequence>MSVISPGRRTHRNTGWNGFNRSGEPVTRGLKMRLQLLLLLAREPPRAAADRLSSGPVVVLELSGVQLAECPLTQRETRVQVGESNVSTVSQRSPSAIVPVGQDTGVAVGR</sequence>
<evidence type="ECO:0000313" key="1">
    <source>
        <dbReference type="EMBL" id="KAJ7985006.1"/>
    </source>
</evidence>
<evidence type="ECO:0000313" key="2">
    <source>
        <dbReference type="Proteomes" id="UP001157502"/>
    </source>
</evidence>
<accession>A0ACC2F0Z2</accession>
<gene>
    <name evidence="1" type="ORF">DPEC_G00360660</name>
</gene>
<keyword evidence="2" id="KW-1185">Reference proteome</keyword>